<dbReference type="GO" id="GO:0016747">
    <property type="term" value="F:acyltransferase activity, transferring groups other than amino-acyl groups"/>
    <property type="evidence" value="ECO:0007669"/>
    <property type="project" value="InterPro"/>
</dbReference>
<dbReference type="KEGG" id="uru:DSM104443_03096"/>
<dbReference type="CDD" id="cd04301">
    <property type="entry name" value="NAT_SF"/>
    <property type="match status" value="1"/>
</dbReference>
<dbReference type="AlphaFoldDB" id="A0A6M4H017"/>
<dbReference type="Pfam" id="PF00583">
    <property type="entry name" value="Acetyltransf_1"/>
    <property type="match status" value="1"/>
</dbReference>
<evidence type="ECO:0000256" key="1">
    <source>
        <dbReference type="ARBA" id="ARBA00022679"/>
    </source>
</evidence>
<dbReference type="PANTHER" id="PTHR43877">
    <property type="entry name" value="AMINOALKYLPHOSPHONATE N-ACETYLTRANSFERASE-RELATED-RELATED"/>
    <property type="match status" value="1"/>
</dbReference>
<name>A0A6M4H017_9PROT</name>
<reference evidence="4 5" key="1">
    <citation type="submission" date="2020-04" db="EMBL/GenBank/DDBJ databases">
        <title>Usitatibacter rugosus gen. nov., sp. nov. and Usitatibacter palustris sp. nov., novel members of Usitatibacteraceae fam. nov. within the order Nitrosomonadales isolated from soil.</title>
        <authorList>
            <person name="Huber K.J."/>
            <person name="Neumann-Schaal M."/>
            <person name="Geppert A."/>
            <person name="Luckner M."/>
            <person name="Wanner G."/>
            <person name="Overmann J."/>
        </authorList>
    </citation>
    <scope>NUCLEOTIDE SEQUENCE [LARGE SCALE GENOMIC DNA]</scope>
    <source>
        <strain evidence="4 5">0125_3</strain>
    </source>
</reference>
<accession>A0A6M4H017</accession>
<gene>
    <name evidence="4" type="ORF">DSM104443_03096</name>
</gene>
<evidence type="ECO:0000313" key="4">
    <source>
        <dbReference type="EMBL" id="QJR12013.1"/>
    </source>
</evidence>
<dbReference type="RefSeq" id="WP_171093839.1">
    <property type="nucleotide sequence ID" value="NZ_CP053069.1"/>
</dbReference>
<evidence type="ECO:0000313" key="5">
    <source>
        <dbReference type="Proteomes" id="UP000501534"/>
    </source>
</evidence>
<evidence type="ECO:0000256" key="2">
    <source>
        <dbReference type="ARBA" id="ARBA00023315"/>
    </source>
</evidence>
<dbReference type="InterPro" id="IPR050832">
    <property type="entry name" value="Bact_Acetyltransf"/>
</dbReference>
<proteinExistence type="predicted"/>
<organism evidence="4 5">
    <name type="scientific">Usitatibacter rugosus</name>
    <dbReference type="NCBI Taxonomy" id="2732067"/>
    <lineage>
        <taxon>Bacteria</taxon>
        <taxon>Pseudomonadati</taxon>
        <taxon>Pseudomonadota</taxon>
        <taxon>Betaproteobacteria</taxon>
        <taxon>Nitrosomonadales</taxon>
        <taxon>Usitatibacteraceae</taxon>
        <taxon>Usitatibacter</taxon>
    </lineage>
</organism>
<sequence length="151" mass="17158">MKTGAQPVLRIATREDIPAMHRIRLAVRENILTSKVGESDYVEVIEKLGQGWVIEAEGVMTGFAFGTLDGNIWALFVHPDHERRGYGRILHAVMVSWLFAQGCDRLWLTTGVNTRAERFYRAAGWTYVRDEGGEARYEMANGKMPLLEKYP</sequence>
<protein>
    <recommendedName>
        <fullName evidence="3">N-acetyltransferase domain-containing protein</fullName>
    </recommendedName>
</protein>
<dbReference type="EMBL" id="CP053069">
    <property type="protein sequence ID" value="QJR12013.1"/>
    <property type="molecule type" value="Genomic_DNA"/>
</dbReference>
<dbReference type="Gene3D" id="3.40.630.30">
    <property type="match status" value="1"/>
</dbReference>
<dbReference type="Proteomes" id="UP000501534">
    <property type="component" value="Chromosome"/>
</dbReference>
<feature type="domain" description="N-acetyltransferase" evidence="3">
    <location>
        <begin position="7"/>
        <end position="151"/>
    </location>
</feature>
<dbReference type="InterPro" id="IPR016181">
    <property type="entry name" value="Acyl_CoA_acyltransferase"/>
</dbReference>
<keyword evidence="1" id="KW-0808">Transferase</keyword>
<dbReference type="SUPFAM" id="SSF55729">
    <property type="entry name" value="Acyl-CoA N-acyltransferases (Nat)"/>
    <property type="match status" value="1"/>
</dbReference>
<keyword evidence="5" id="KW-1185">Reference proteome</keyword>
<dbReference type="InterPro" id="IPR000182">
    <property type="entry name" value="GNAT_dom"/>
</dbReference>
<keyword evidence="2" id="KW-0012">Acyltransferase</keyword>
<evidence type="ECO:0000259" key="3">
    <source>
        <dbReference type="PROSITE" id="PS51186"/>
    </source>
</evidence>
<dbReference type="PROSITE" id="PS51186">
    <property type="entry name" value="GNAT"/>
    <property type="match status" value="1"/>
</dbReference>